<evidence type="ECO:0000313" key="4">
    <source>
        <dbReference type="Proteomes" id="UP000268636"/>
    </source>
</evidence>
<dbReference type="Gene3D" id="1.10.443.10">
    <property type="entry name" value="Intergrase catalytic core"/>
    <property type="match status" value="1"/>
</dbReference>
<dbReference type="EMBL" id="RBTN01000385">
    <property type="protein sequence ID" value="RMT66376.1"/>
    <property type="molecule type" value="Genomic_DNA"/>
</dbReference>
<dbReference type="NCBIfam" id="NF041502">
    <property type="entry name" value="integrase_1"/>
    <property type="match status" value="1"/>
</dbReference>
<gene>
    <name evidence="3" type="ORF">ALP42_200156</name>
</gene>
<dbReference type="InterPro" id="IPR013762">
    <property type="entry name" value="Integrase-like_cat_sf"/>
</dbReference>
<dbReference type="InterPro" id="IPR002104">
    <property type="entry name" value="Integrase_catalytic"/>
</dbReference>
<dbReference type="Proteomes" id="UP000268636">
    <property type="component" value="Unassembled WGS sequence"/>
</dbReference>
<dbReference type="InterPro" id="IPR011010">
    <property type="entry name" value="DNA_brk_join_enz"/>
</dbReference>
<evidence type="ECO:0000256" key="1">
    <source>
        <dbReference type="ARBA" id="ARBA00023172"/>
    </source>
</evidence>
<keyword evidence="1" id="KW-0233">DNA recombination</keyword>
<reference evidence="3 4" key="1">
    <citation type="submission" date="2018-08" db="EMBL/GenBank/DDBJ databases">
        <title>Recombination of ecologically and evolutionarily significant loci maintains genetic cohesion in the Pseudomonas syringae species complex.</title>
        <authorList>
            <person name="Dillon M."/>
            <person name="Thakur S."/>
            <person name="Almeida R.N.D."/>
            <person name="Weir B.S."/>
            <person name="Guttman D.S."/>
        </authorList>
    </citation>
    <scope>NUCLEOTIDE SEQUENCE [LARGE SCALE GENOMIC DNA]</scope>
    <source>
        <strain evidence="3 4">ICMP 13786</strain>
    </source>
</reference>
<evidence type="ECO:0000313" key="3">
    <source>
        <dbReference type="EMBL" id="RMT66376.1"/>
    </source>
</evidence>
<sequence>MMPEKPAITSQPLGSLTLPHTVKALSGAVFDPRTKRWTFHDGLHSISVNFERLRECATDELIAAAKFPLMWYAENAEAMTVVSLFDHFRRLLESISAAQGRPVSIIDAPPLASFRASLTKETEWKLGALSAFFKKWEGLGVLGVTKSAVHFLKSIRLKGNRKGTAVLTMDPLKGPLTEIERSATQVALNDAFAARTIALDDYLLAWLCLLLGQRNIQYAMLKVGDVREITKADGATEYVLRVPRVKQGRAEARREQFKERLITPSIGKMLIDYASSVRTRFGDGDEFTIGPSQAPLFPQKKTTKKVRPGFQQHTSPKEIGNRVRSVFEALRVYSERTGEHIKITSKRLRHTVATSAAREGHGELIIAELLDHSDTQNVGIYVKATPEIIERIDRAVALRMAPLAHAFAGAVIISESAATRGDDPTSRIVDPRFDETMKPMGNCGRDGPCGFMGHLRIKPDEVLFPED</sequence>
<name>A0AB74B8K1_PSESS</name>
<dbReference type="GO" id="GO:0006310">
    <property type="term" value="P:DNA recombination"/>
    <property type="evidence" value="ECO:0007669"/>
    <property type="project" value="UniProtKB-KW"/>
</dbReference>
<dbReference type="InterPro" id="IPR048120">
    <property type="entry name" value="Integrase-like"/>
</dbReference>
<accession>A0AB74B8K1</accession>
<dbReference type="SUPFAM" id="SSF56349">
    <property type="entry name" value="DNA breaking-rejoining enzymes"/>
    <property type="match status" value="1"/>
</dbReference>
<protein>
    <recommendedName>
        <fullName evidence="2">Tyr recombinase domain-containing protein</fullName>
    </recommendedName>
</protein>
<feature type="domain" description="Tyr recombinase" evidence="2">
    <location>
        <begin position="171"/>
        <end position="394"/>
    </location>
</feature>
<organism evidence="3 4">
    <name type="scientific">Pseudomonas savastanoi pv. nerii</name>
    <dbReference type="NCBI Taxonomy" id="360921"/>
    <lineage>
        <taxon>Bacteria</taxon>
        <taxon>Pseudomonadati</taxon>
        <taxon>Pseudomonadota</taxon>
        <taxon>Gammaproteobacteria</taxon>
        <taxon>Pseudomonadales</taxon>
        <taxon>Pseudomonadaceae</taxon>
        <taxon>Pseudomonas</taxon>
    </lineage>
</organism>
<proteinExistence type="predicted"/>
<dbReference type="PROSITE" id="PS51898">
    <property type="entry name" value="TYR_RECOMBINASE"/>
    <property type="match status" value="1"/>
</dbReference>
<evidence type="ECO:0000259" key="2">
    <source>
        <dbReference type="PROSITE" id="PS51898"/>
    </source>
</evidence>
<comment type="caution">
    <text evidence="3">The sequence shown here is derived from an EMBL/GenBank/DDBJ whole genome shotgun (WGS) entry which is preliminary data.</text>
</comment>
<dbReference type="GO" id="GO:0003677">
    <property type="term" value="F:DNA binding"/>
    <property type="evidence" value="ECO:0007669"/>
    <property type="project" value="InterPro"/>
</dbReference>
<dbReference type="AlphaFoldDB" id="A0AB74B8K1"/>
<dbReference type="GO" id="GO:0015074">
    <property type="term" value="P:DNA integration"/>
    <property type="evidence" value="ECO:0007669"/>
    <property type="project" value="InterPro"/>
</dbReference>